<evidence type="ECO:0000256" key="2">
    <source>
        <dbReference type="ARBA" id="ARBA00022603"/>
    </source>
</evidence>
<dbReference type="Gene3D" id="1.10.10.10">
    <property type="entry name" value="Winged helix-like DNA-binding domain superfamily/Winged helix DNA-binding domain"/>
    <property type="match status" value="1"/>
</dbReference>
<dbReference type="InterPro" id="IPR014048">
    <property type="entry name" value="MethylDNA_cys_MeTrfase_DNA-bd"/>
</dbReference>
<dbReference type="InterPro" id="IPR036388">
    <property type="entry name" value="WH-like_DNA-bd_sf"/>
</dbReference>
<dbReference type="EMBL" id="CP101988">
    <property type="protein sequence ID" value="UUI74009.1"/>
    <property type="molecule type" value="Genomic_DNA"/>
</dbReference>
<reference evidence="8 9" key="1">
    <citation type="submission" date="2022-07" db="EMBL/GenBank/DDBJ databases">
        <title>Novel species in genus cellulomonas.</title>
        <authorList>
            <person name="Ye L."/>
        </authorList>
    </citation>
    <scope>NUCLEOTIDE SEQUENCE [LARGE SCALE GENOMIC DNA]</scope>
    <source>
        <strain evidence="9">zg-Y338</strain>
    </source>
</reference>
<evidence type="ECO:0000256" key="1">
    <source>
        <dbReference type="ARBA" id="ARBA00001286"/>
    </source>
</evidence>
<protein>
    <submittedName>
        <fullName evidence="8">Methylated-DNA--[protein]-cysteine S-methyltransferase</fullName>
    </submittedName>
</protein>
<accession>A0ABY5KUW4</accession>
<dbReference type="CDD" id="cd06445">
    <property type="entry name" value="ATase"/>
    <property type="match status" value="1"/>
</dbReference>
<dbReference type="PROSITE" id="PS00374">
    <property type="entry name" value="MGMT"/>
    <property type="match status" value="1"/>
</dbReference>
<feature type="domain" description="Methylated-DNA-[protein]-cysteine S-methyltransferase DNA binding" evidence="7">
    <location>
        <begin position="92"/>
        <end position="171"/>
    </location>
</feature>
<dbReference type="RefSeq" id="WP_227569334.1">
    <property type="nucleotide sequence ID" value="NZ_CP101988.1"/>
</dbReference>
<dbReference type="NCBIfam" id="TIGR00589">
    <property type="entry name" value="ogt"/>
    <property type="match status" value="1"/>
</dbReference>
<dbReference type="SUPFAM" id="SSF46767">
    <property type="entry name" value="Methylated DNA-protein cysteine methyltransferase, C-terminal domain"/>
    <property type="match status" value="1"/>
</dbReference>
<evidence type="ECO:0000313" key="8">
    <source>
        <dbReference type="EMBL" id="UUI74009.1"/>
    </source>
</evidence>
<sequence>MTSTTVATLDTPDGPFTVVLDADSVLAAGWTAEPGTLVALMHPTLRPGAWDVVAGRRATDPMTRSVLDAVAAYYDGDLDAPARIAVRQHSGEFRMRAWDALRQVPAGERLTYADHATRSGRPAAVRAAAAACAMNAAALFVPCHRVLRSDGGLGGFRYGLPLKQRLLDRETATGAQSVLFTG</sequence>
<evidence type="ECO:0000256" key="3">
    <source>
        <dbReference type="ARBA" id="ARBA00022679"/>
    </source>
</evidence>
<dbReference type="PANTHER" id="PTHR10815:SF13">
    <property type="entry name" value="METHYLATED-DNA--PROTEIN-CYSTEINE METHYLTRANSFERASE"/>
    <property type="match status" value="1"/>
</dbReference>
<dbReference type="PANTHER" id="PTHR10815">
    <property type="entry name" value="METHYLATED-DNA--PROTEIN-CYSTEINE METHYLTRANSFERASE"/>
    <property type="match status" value="1"/>
</dbReference>
<organism evidence="8 9">
    <name type="scientific">Cellulomonas chengniuliangii</name>
    <dbReference type="NCBI Taxonomy" id="2968084"/>
    <lineage>
        <taxon>Bacteria</taxon>
        <taxon>Bacillati</taxon>
        <taxon>Actinomycetota</taxon>
        <taxon>Actinomycetes</taxon>
        <taxon>Micrococcales</taxon>
        <taxon>Cellulomonadaceae</taxon>
        <taxon>Cellulomonas</taxon>
    </lineage>
</organism>
<keyword evidence="2" id="KW-0489">Methyltransferase</keyword>
<keyword evidence="5" id="KW-0234">DNA repair</keyword>
<evidence type="ECO:0000256" key="4">
    <source>
        <dbReference type="ARBA" id="ARBA00022763"/>
    </source>
</evidence>
<evidence type="ECO:0000256" key="5">
    <source>
        <dbReference type="ARBA" id="ARBA00023204"/>
    </source>
</evidence>
<proteinExistence type="predicted"/>
<comment type="catalytic activity">
    <reaction evidence="1">
        <text>a 4-O-methyl-thymidine in DNA + L-cysteinyl-[protein] = a thymidine in DNA + S-methyl-L-cysteinyl-[protein]</text>
        <dbReference type="Rhea" id="RHEA:53428"/>
        <dbReference type="Rhea" id="RHEA-COMP:10131"/>
        <dbReference type="Rhea" id="RHEA-COMP:10132"/>
        <dbReference type="Rhea" id="RHEA-COMP:13555"/>
        <dbReference type="Rhea" id="RHEA-COMP:13556"/>
        <dbReference type="ChEBI" id="CHEBI:29950"/>
        <dbReference type="ChEBI" id="CHEBI:82612"/>
        <dbReference type="ChEBI" id="CHEBI:137386"/>
        <dbReference type="ChEBI" id="CHEBI:137387"/>
        <dbReference type="EC" id="2.1.1.63"/>
    </reaction>
</comment>
<dbReference type="Proteomes" id="UP001316189">
    <property type="component" value="Chromosome"/>
</dbReference>
<dbReference type="InterPro" id="IPR036217">
    <property type="entry name" value="MethylDNA_cys_MeTrfase_DNAb"/>
</dbReference>
<keyword evidence="4" id="KW-0227">DNA damage</keyword>
<keyword evidence="9" id="KW-1185">Reference proteome</keyword>
<dbReference type="InterPro" id="IPR001497">
    <property type="entry name" value="MethylDNA_cys_MeTrfase_AS"/>
</dbReference>
<name>A0ABY5KUW4_9CELL</name>
<comment type="catalytic activity">
    <reaction evidence="6">
        <text>a 6-O-methyl-2'-deoxyguanosine in DNA + L-cysteinyl-[protein] = S-methyl-L-cysteinyl-[protein] + a 2'-deoxyguanosine in DNA</text>
        <dbReference type="Rhea" id="RHEA:24000"/>
        <dbReference type="Rhea" id="RHEA-COMP:10131"/>
        <dbReference type="Rhea" id="RHEA-COMP:10132"/>
        <dbReference type="Rhea" id="RHEA-COMP:11367"/>
        <dbReference type="Rhea" id="RHEA-COMP:11368"/>
        <dbReference type="ChEBI" id="CHEBI:29950"/>
        <dbReference type="ChEBI" id="CHEBI:82612"/>
        <dbReference type="ChEBI" id="CHEBI:85445"/>
        <dbReference type="ChEBI" id="CHEBI:85448"/>
        <dbReference type="EC" id="2.1.1.63"/>
    </reaction>
</comment>
<gene>
    <name evidence="8" type="ORF">NP064_09140</name>
</gene>
<evidence type="ECO:0000256" key="6">
    <source>
        <dbReference type="ARBA" id="ARBA00049348"/>
    </source>
</evidence>
<dbReference type="Pfam" id="PF01035">
    <property type="entry name" value="DNA_binding_1"/>
    <property type="match status" value="1"/>
</dbReference>
<evidence type="ECO:0000259" key="7">
    <source>
        <dbReference type="Pfam" id="PF01035"/>
    </source>
</evidence>
<evidence type="ECO:0000313" key="9">
    <source>
        <dbReference type="Proteomes" id="UP001316189"/>
    </source>
</evidence>
<keyword evidence="3" id="KW-0808">Transferase</keyword>